<organism evidence="2 3">
    <name type="scientific">Aureispira anguillae</name>
    <dbReference type="NCBI Taxonomy" id="2864201"/>
    <lineage>
        <taxon>Bacteria</taxon>
        <taxon>Pseudomonadati</taxon>
        <taxon>Bacteroidota</taxon>
        <taxon>Saprospiria</taxon>
        <taxon>Saprospirales</taxon>
        <taxon>Saprospiraceae</taxon>
        <taxon>Aureispira</taxon>
    </lineage>
</organism>
<dbReference type="InterPro" id="IPR018490">
    <property type="entry name" value="cNMP-bd_dom_sf"/>
</dbReference>
<dbReference type="Proteomes" id="UP001060919">
    <property type="component" value="Chromosome"/>
</dbReference>
<accession>A0A915YEC3</accession>
<dbReference type="Pfam" id="PF00027">
    <property type="entry name" value="cNMP_binding"/>
    <property type="match status" value="1"/>
</dbReference>
<dbReference type="CDD" id="cd00038">
    <property type="entry name" value="CAP_ED"/>
    <property type="match status" value="1"/>
</dbReference>
<sequence length="193" mass="22575">MEAIILEIFRDTTLTENEITYLSGKLEKITLKRKEFLLQEGETVHSINYIHSGCLRSYFIDSYGKEHTLQFAIKDWWISDYIALFGQEKNTAVSYIECIKDATLFKISKRDFDNLCIEIPQISHLYIKKLESAFAAFQKRILQNLTLPAKERYTNFVNTYPNIEQNVKNYHIASFLGITTESLSRIRKEIANE</sequence>
<name>A0A915YEC3_9BACT</name>
<evidence type="ECO:0000259" key="1">
    <source>
        <dbReference type="Pfam" id="PF00027"/>
    </source>
</evidence>
<dbReference type="InterPro" id="IPR014710">
    <property type="entry name" value="RmlC-like_jellyroll"/>
</dbReference>
<feature type="domain" description="Cyclic nucleotide-binding" evidence="1">
    <location>
        <begin position="30"/>
        <end position="116"/>
    </location>
</feature>
<proteinExistence type="predicted"/>
<dbReference type="RefSeq" id="WP_264792711.1">
    <property type="nucleotide sequence ID" value="NZ_AP026867.1"/>
</dbReference>
<gene>
    <name evidence="2" type="ORF">AsAng_0022630</name>
</gene>
<dbReference type="AlphaFoldDB" id="A0A915YEC3"/>
<dbReference type="EMBL" id="AP026867">
    <property type="protein sequence ID" value="BDS11549.1"/>
    <property type="molecule type" value="Genomic_DNA"/>
</dbReference>
<dbReference type="SUPFAM" id="SSF51206">
    <property type="entry name" value="cAMP-binding domain-like"/>
    <property type="match status" value="1"/>
</dbReference>
<dbReference type="InterPro" id="IPR000595">
    <property type="entry name" value="cNMP-bd_dom"/>
</dbReference>
<dbReference type="Gene3D" id="2.60.120.10">
    <property type="entry name" value="Jelly Rolls"/>
    <property type="match status" value="1"/>
</dbReference>
<evidence type="ECO:0000313" key="2">
    <source>
        <dbReference type="EMBL" id="BDS11549.1"/>
    </source>
</evidence>
<reference evidence="2" key="1">
    <citation type="submission" date="2022-09" db="EMBL/GenBank/DDBJ databases">
        <title>Aureispira anguillicida sp. nov., isolated from Leptocephalus of Japanese eel Anguilla japonica.</title>
        <authorList>
            <person name="Yuasa K."/>
            <person name="Mekata T."/>
            <person name="Ikunari K."/>
        </authorList>
    </citation>
    <scope>NUCLEOTIDE SEQUENCE</scope>
    <source>
        <strain evidence="2">EL160426</strain>
    </source>
</reference>
<keyword evidence="3" id="KW-1185">Reference proteome</keyword>
<dbReference type="KEGG" id="aup:AsAng_0022630"/>
<evidence type="ECO:0000313" key="3">
    <source>
        <dbReference type="Proteomes" id="UP001060919"/>
    </source>
</evidence>
<protein>
    <submittedName>
        <fullName evidence="2">Crp/Fnr family transcriptional regulator</fullName>
    </submittedName>
</protein>